<dbReference type="Proteomes" id="UP000002630">
    <property type="component" value="Linkage Group LG15"/>
</dbReference>
<gene>
    <name evidence="1" type="ORF">Esi_0024_0036</name>
</gene>
<dbReference type="AlphaFoldDB" id="D8LJ39"/>
<dbReference type="EMBL" id="FN649740">
    <property type="protein sequence ID" value="CBN76923.1"/>
    <property type="molecule type" value="Genomic_DNA"/>
</dbReference>
<proteinExistence type="predicted"/>
<organism evidence="1 2">
    <name type="scientific">Ectocarpus siliculosus</name>
    <name type="common">Brown alga</name>
    <name type="synonym">Conferva siliculosa</name>
    <dbReference type="NCBI Taxonomy" id="2880"/>
    <lineage>
        <taxon>Eukaryota</taxon>
        <taxon>Sar</taxon>
        <taxon>Stramenopiles</taxon>
        <taxon>Ochrophyta</taxon>
        <taxon>PX clade</taxon>
        <taxon>Phaeophyceae</taxon>
        <taxon>Ectocarpales</taxon>
        <taxon>Ectocarpaceae</taxon>
        <taxon>Ectocarpus</taxon>
    </lineage>
</organism>
<keyword evidence="2" id="KW-1185">Reference proteome</keyword>
<name>D8LJ39_ECTSI</name>
<sequence>MFELRIVVHHLAALNMIKFKLNVQQDVTEADNLLPEAVFNVAKRDDAVKRVRLKTPGPPLARRGHQPETPPLQPGAWVMYMPGHPNVPRLAVAKSSATRGAPRQTGQCRALVRPSATKGSEWKVFNDTSETTVNNTDVGKEEAYVLAYRRMEGGDVPVFNEPVWAYPACGTGVIITGSEEALKCRCRPPCSTVRRSPSFDDRG</sequence>
<reference evidence="1 2" key="1">
    <citation type="journal article" date="2010" name="Nature">
        <title>The Ectocarpus genome and the independent evolution of multicellularity in brown algae.</title>
        <authorList>
            <person name="Cock J.M."/>
            <person name="Sterck L."/>
            <person name="Rouze P."/>
            <person name="Scornet D."/>
            <person name="Allen A.E."/>
            <person name="Amoutzias G."/>
            <person name="Anthouard V."/>
            <person name="Artiguenave F."/>
            <person name="Aury J.M."/>
            <person name="Badger J.H."/>
            <person name="Beszteri B."/>
            <person name="Billiau K."/>
            <person name="Bonnet E."/>
            <person name="Bothwell J.H."/>
            <person name="Bowler C."/>
            <person name="Boyen C."/>
            <person name="Brownlee C."/>
            <person name="Carrano C.J."/>
            <person name="Charrier B."/>
            <person name="Cho G.Y."/>
            <person name="Coelho S.M."/>
            <person name="Collen J."/>
            <person name="Corre E."/>
            <person name="Da Silva C."/>
            <person name="Delage L."/>
            <person name="Delaroque N."/>
            <person name="Dittami S.M."/>
            <person name="Doulbeau S."/>
            <person name="Elias M."/>
            <person name="Farnham G."/>
            <person name="Gachon C.M."/>
            <person name="Gschloessl B."/>
            <person name="Heesch S."/>
            <person name="Jabbari K."/>
            <person name="Jubin C."/>
            <person name="Kawai H."/>
            <person name="Kimura K."/>
            <person name="Kloareg B."/>
            <person name="Kupper F.C."/>
            <person name="Lang D."/>
            <person name="Le Bail A."/>
            <person name="Leblanc C."/>
            <person name="Lerouge P."/>
            <person name="Lohr M."/>
            <person name="Lopez P.J."/>
            <person name="Martens C."/>
            <person name="Maumus F."/>
            <person name="Michel G."/>
            <person name="Miranda-Saavedra D."/>
            <person name="Morales J."/>
            <person name="Moreau H."/>
            <person name="Motomura T."/>
            <person name="Nagasato C."/>
            <person name="Napoli C.A."/>
            <person name="Nelson D.R."/>
            <person name="Nyvall-Collen P."/>
            <person name="Peters A.F."/>
            <person name="Pommier C."/>
            <person name="Potin P."/>
            <person name="Poulain J."/>
            <person name="Quesneville H."/>
            <person name="Read B."/>
            <person name="Rensing S.A."/>
            <person name="Ritter A."/>
            <person name="Rousvoal S."/>
            <person name="Samanta M."/>
            <person name="Samson G."/>
            <person name="Schroeder D.C."/>
            <person name="Segurens B."/>
            <person name="Strittmatter M."/>
            <person name="Tonon T."/>
            <person name="Tregear J.W."/>
            <person name="Valentin K."/>
            <person name="von Dassow P."/>
            <person name="Yamagishi T."/>
            <person name="Van de Peer Y."/>
            <person name="Wincker P."/>
        </authorList>
    </citation>
    <scope>NUCLEOTIDE SEQUENCE [LARGE SCALE GENOMIC DNA]</scope>
    <source>
        <strain evidence="2">Ec32 / CCAP1310/4</strain>
    </source>
</reference>
<evidence type="ECO:0000313" key="1">
    <source>
        <dbReference type="EMBL" id="CBN76923.1"/>
    </source>
</evidence>
<evidence type="ECO:0000313" key="2">
    <source>
        <dbReference type="Proteomes" id="UP000002630"/>
    </source>
</evidence>
<dbReference type="InParanoid" id="D8LJ39"/>
<protein>
    <submittedName>
        <fullName evidence="1">Uncharacterized protein</fullName>
    </submittedName>
</protein>
<accession>D8LJ39</accession>
<dbReference type="EMBL" id="FN648420">
    <property type="protein sequence ID" value="CBN76923.1"/>
    <property type="molecule type" value="Genomic_DNA"/>
</dbReference>